<proteinExistence type="predicted"/>
<reference evidence="1 2" key="1">
    <citation type="journal article" date="2022" name="Int. J. Syst. Evol. Microbiol.">
        <title>Miniphocaeibacter halophilus sp. nov., an ammonium-tolerant acetate-producing bacterium isolated from a biogas system.</title>
        <authorList>
            <person name="Schnurer A."/>
            <person name="Singh A."/>
            <person name="Bi S."/>
            <person name="Qiao W."/>
            <person name="Westerholm M."/>
        </authorList>
    </citation>
    <scope>NUCLEOTIDE SEQUENCE [LARGE SCALE GENOMIC DNA]</scope>
    <source>
        <strain evidence="1 2">AMB_01</strain>
    </source>
</reference>
<dbReference type="Proteomes" id="UP000595814">
    <property type="component" value="Chromosome"/>
</dbReference>
<accession>A0AC61MP64</accession>
<name>A0AC61MP64_9FIRM</name>
<protein>
    <submittedName>
        <fullName evidence="1">LemA family protein</fullName>
    </submittedName>
</protein>
<sequence length="179" mass="21075">MIIAIIIVVALLVIFIISSYNNFIKQREMVKNSKGQVATQIESRWDAITNLIEATKSYQKHEDVLLRDITMSRSNVDRNSNIEDLEKNDELFKQAVDRLNFVVENYPDLKASEVYQNTMTQVDKYENNVRHSRMIYNDTVTKFNTNIQTFPNNLIAGIFNFKEEEYFQNVEEKYNTPSW</sequence>
<gene>
    <name evidence="1" type="ORF">JFY71_08235</name>
</gene>
<organism evidence="1 2">
    <name type="scientific">Miniphocaeibacter halophilus</name>
    <dbReference type="NCBI Taxonomy" id="2931922"/>
    <lineage>
        <taxon>Bacteria</taxon>
        <taxon>Bacillati</taxon>
        <taxon>Bacillota</taxon>
        <taxon>Tissierellia</taxon>
        <taxon>Tissierellales</taxon>
        <taxon>Peptoniphilaceae</taxon>
        <taxon>Miniphocaeibacter</taxon>
    </lineage>
</organism>
<dbReference type="EMBL" id="CP066744">
    <property type="protein sequence ID" value="QQK07302.1"/>
    <property type="molecule type" value="Genomic_DNA"/>
</dbReference>
<keyword evidence="2" id="KW-1185">Reference proteome</keyword>
<evidence type="ECO:0000313" key="1">
    <source>
        <dbReference type="EMBL" id="QQK07302.1"/>
    </source>
</evidence>
<evidence type="ECO:0000313" key="2">
    <source>
        <dbReference type="Proteomes" id="UP000595814"/>
    </source>
</evidence>